<evidence type="ECO:0000256" key="3">
    <source>
        <dbReference type="ARBA" id="ARBA00023163"/>
    </source>
</evidence>
<feature type="domain" description="BHLH" evidence="7">
    <location>
        <begin position="401"/>
        <end position="459"/>
    </location>
</feature>
<organism evidence="8">
    <name type="scientific">Brassica napus</name>
    <name type="common">Rape</name>
    <dbReference type="NCBI Taxonomy" id="3708"/>
    <lineage>
        <taxon>Eukaryota</taxon>
        <taxon>Viridiplantae</taxon>
        <taxon>Streptophyta</taxon>
        <taxon>Embryophyta</taxon>
        <taxon>Tracheophyta</taxon>
        <taxon>Spermatophyta</taxon>
        <taxon>Magnoliopsida</taxon>
        <taxon>eudicotyledons</taxon>
        <taxon>Gunneridae</taxon>
        <taxon>Pentapetalae</taxon>
        <taxon>rosids</taxon>
        <taxon>malvids</taxon>
        <taxon>Brassicales</taxon>
        <taxon>Brassicaceae</taxon>
        <taxon>Brassiceae</taxon>
        <taxon>Brassica</taxon>
    </lineage>
</organism>
<feature type="region of interest" description="Disordered" evidence="6">
    <location>
        <begin position="84"/>
        <end position="122"/>
    </location>
</feature>
<dbReference type="AlphaFoldDB" id="A0A816IDF2"/>
<evidence type="ECO:0000256" key="1">
    <source>
        <dbReference type="ARBA" id="ARBA00004123"/>
    </source>
</evidence>
<dbReference type="PANTHER" id="PTHR36027">
    <property type="entry name" value="MEIOSIS-SPECIFIC PROTEIN ASY3"/>
    <property type="match status" value="1"/>
</dbReference>
<evidence type="ECO:0000256" key="5">
    <source>
        <dbReference type="SAM" id="Coils"/>
    </source>
</evidence>
<proteinExistence type="predicted"/>
<dbReference type="GO" id="GO:0051321">
    <property type="term" value="P:meiotic cell cycle"/>
    <property type="evidence" value="ECO:0007669"/>
    <property type="project" value="InterPro"/>
</dbReference>
<evidence type="ECO:0000256" key="4">
    <source>
        <dbReference type="ARBA" id="ARBA00023242"/>
    </source>
</evidence>
<keyword evidence="4" id="KW-0539">Nucleus</keyword>
<reference evidence="8" key="1">
    <citation type="submission" date="2021-01" db="EMBL/GenBank/DDBJ databases">
        <authorList>
            <consortium name="Genoscope - CEA"/>
            <person name="William W."/>
        </authorList>
    </citation>
    <scope>NUCLEOTIDE SEQUENCE</scope>
</reference>
<gene>
    <name evidence="8" type="ORF">DARMORV10_C03P30750.1</name>
</gene>
<name>A0A816IDF2_BRANA</name>
<evidence type="ECO:0000256" key="2">
    <source>
        <dbReference type="ARBA" id="ARBA00023015"/>
    </source>
</evidence>
<keyword evidence="3" id="KW-0804">Transcription</keyword>
<accession>A0A816IDF2</accession>
<evidence type="ECO:0000313" key="8">
    <source>
        <dbReference type="EMBL" id="CAF1701483.1"/>
    </source>
</evidence>
<dbReference type="Pfam" id="PF20435">
    <property type="entry name" value="ASY3-like"/>
    <property type="match status" value="3"/>
</dbReference>
<dbReference type="PANTHER" id="PTHR36027:SF1">
    <property type="entry name" value="MEIOSIS-SPECIFIC PROTEIN ASY3"/>
    <property type="match status" value="1"/>
</dbReference>
<dbReference type="InterPro" id="IPR036638">
    <property type="entry name" value="HLH_DNA-bd_sf"/>
</dbReference>
<comment type="subcellular location">
    <subcellularLocation>
        <location evidence="1">Nucleus</location>
    </subcellularLocation>
</comment>
<dbReference type="InterPro" id="IPR046845">
    <property type="entry name" value="ASY3-like_CC"/>
</dbReference>
<dbReference type="PROSITE" id="PS50888">
    <property type="entry name" value="BHLH"/>
    <property type="match status" value="1"/>
</dbReference>
<feature type="coiled-coil region" evidence="5">
    <location>
        <begin position="208"/>
        <end position="235"/>
    </location>
</feature>
<dbReference type="SUPFAM" id="SSF47459">
    <property type="entry name" value="HLH, helix-loop-helix DNA-binding domain"/>
    <property type="match status" value="1"/>
</dbReference>
<dbReference type="InterPro" id="IPR037731">
    <property type="entry name" value="ASY3-like"/>
</dbReference>
<dbReference type="InterPro" id="IPR011598">
    <property type="entry name" value="bHLH_dom"/>
</dbReference>
<dbReference type="EMBL" id="HG994367">
    <property type="protein sequence ID" value="CAF1701483.1"/>
    <property type="molecule type" value="Genomic_DNA"/>
</dbReference>
<dbReference type="GO" id="GO:0046983">
    <property type="term" value="F:protein dimerization activity"/>
    <property type="evidence" value="ECO:0007669"/>
    <property type="project" value="InterPro"/>
</dbReference>
<protein>
    <submittedName>
        <fullName evidence="8">(rape) hypothetical protein</fullName>
    </submittedName>
</protein>
<dbReference type="Gene3D" id="4.10.280.10">
    <property type="entry name" value="Helix-loop-helix DNA-binding domain"/>
    <property type="match status" value="1"/>
</dbReference>
<dbReference type="Proteomes" id="UP001295469">
    <property type="component" value="Chromosome C03"/>
</dbReference>
<dbReference type="GO" id="GO:0005634">
    <property type="term" value="C:nucleus"/>
    <property type="evidence" value="ECO:0007669"/>
    <property type="project" value="UniProtKB-SubCell"/>
</dbReference>
<evidence type="ECO:0000259" key="7">
    <source>
        <dbReference type="PROSITE" id="PS50888"/>
    </source>
</evidence>
<sequence>MPEMFHGLSKNGDEQERTSKIIRKISVELENEFQSPTFGYKATTSSPSPLPSVRYREEIAWFLGVGEERRILFSKFRVSGGPTEDLVLSDPSSDEEGPEERETTNWCNEKSKPGFSSAKRNSNLKDNGRVVLSPTSSLSKAGIHRIDSFQQFSEMEEDEGLGRSLVDITNEIHLRLENVKSHIITEAYVSSIDYALLFFIEGHVGHHLEDLQSTIEELEASHSELNGTIKKQRTSHQKLMTHFEGGIETKLDNATKRITYVNESAKRKMVQLKMVVVECLKDGISEPMRYNLNSNVLSTHLHILDLYETEYDEGFKKNIKNLGGSQVVPNVEVITAPPDEQSIAVGRSAELYFASSSMLSGGTSRDLKLLFFKKEKSDDGSDDGKTRVTATTRKTVAKKKRSTEVHKLSERKRRNEISKKLCELQDLLPNCYKMMSMGNGIIPSTSTMLAMGHYSPTGLRMHMGEAATTTSVPQFLPMNLQGTGFSRINEASSQMLSNFLNHHTGLIPNSPIFSPLESCSHQFVVPSCFPGTHSTSFTPFSKSAPTSNLEDAMQFKGSNGY</sequence>
<keyword evidence="2" id="KW-0805">Transcription regulation</keyword>
<keyword evidence="5" id="KW-0175">Coiled coil</keyword>
<evidence type="ECO:0000256" key="6">
    <source>
        <dbReference type="SAM" id="MobiDB-lite"/>
    </source>
</evidence>